<gene>
    <name evidence="12" type="ORF">DC28_11830</name>
</gene>
<reference evidence="12 13" key="1">
    <citation type="submission" date="2014-05" db="EMBL/GenBank/DDBJ databases">
        <title>De novo Genome Sequence of Spirocheata sp.</title>
        <authorList>
            <person name="Shivani Y."/>
            <person name="Subhash Y."/>
            <person name="Tushar L."/>
            <person name="Sasikala C."/>
            <person name="Ramana C.V."/>
        </authorList>
    </citation>
    <scope>NUCLEOTIDE SEQUENCE [LARGE SCALE GENOMIC DNA]</scope>
    <source>
        <strain evidence="12 13">JC230</strain>
    </source>
</reference>
<feature type="binding site" evidence="10">
    <location>
        <position position="407"/>
    </location>
    <ligand>
        <name>substrate</name>
    </ligand>
</feature>
<dbReference type="InterPro" id="IPR017853">
    <property type="entry name" value="GH"/>
</dbReference>
<dbReference type="PANTHER" id="PTHR10353:SF36">
    <property type="entry name" value="LP05116P"/>
    <property type="match status" value="1"/>
</dbReference>
<dbReference type="Proteomes" id="UP000029692">
    <property type="component" value="Unassembled WGS sequence"/>
</dbReference>
<keyword evidence="8" id="KW-0624">Polysaccharide degradation</keyword>
<dbReference type="AlphaFoldDB" id="A0A098QUS4"/>
<dbReference type="GO" id="GO:0030245">
    <property type="term" value="P:cellulose catabolic process"/>
    <property type="evidence" value="ECO:0007669"/>
    <property type="project" value="UniProtKB-KW"/>
</dbReference>
<keyword evidence="13" id="KW-1185">Reference proteome</keyword>
<dbReference type="PROSITE" id="PS00653">
    <property type="entry name" value="GLYCOSYL_HYDROL_F1_2"/>
    <property type="match status" value="1"/>
</dbReference>
<evidence type="ECO:0000256" key="5">
    <source>
        <dbReference type="ARBA" id="ARBA00023001"/>
    </source>
</evidence>
<dbReference type="STRING" id="1480694.DC28_11830"/>
<dbReference type="Pfam" id="PF00232">
    <property type="entry name" value="Glyco_hydro_1"/>
    <property type="match status" value="1"/>
</dbReference>
<feature type="binding site" evidence="10">
    <location>
        <position position="161"/>
    </location>
    <ligand>
        <name>substrate</name>
    </ligand>
</feature>
<dbReference type="PANTHER" id="PTHR10353">
    <property type="entry name" value="GLYCOSYL HYDROLASE"/>
    <property type="match status" value="1"/>
</dbReference>
<evidence type="ECO:0000256" key="2">
    <source>
        <dbReference type="ARBA" id="ARBA00010838"/>
    </source>
</evidence>
<keyword evidence="5" id="KW-0136">Cellulose degradation</keyword>
<accession>A0A098QUS4</accession>
<keyword evidence="4 11" id="KW-0378">Hydrolase</keyword>
<sequence length="459" mass="52662">MADRDFLWGSATASFQVEGATREGGRSESVWDTFCRIPGRVHAGDTGDVSTDHYHRYKEDVQLLKDLGVGAYRFSLSWPRILPQGTGEPNAQGIAFYNSLIDELIAAGIKPVVTLYHWDHPQVLEDQGGWQNRQMAQWFLEYAKVCFQAFDDRVAMWSTINEPWSVAELGYRWGMHAPGIRDEQASVSVIHHMNLAHGLAVSEYRAQGRSKPIGIVLNPQMPRPVTQDPDDVLAADIAADRGIRMYLDPLIGKGYPQRWIDQHPDLTIPLEDGDLDIMAETLDYLGVNYYSEGVVGAPRTEQERQHGFRYCLSWHPRTLMDWPVVPEGITRMLHWLHDHTGGIPQYIMENGACYDDSVSIDVVGHGAEYHKVQRVHDHQRLHYISRHIAQVLKAREEGVAIKGYFVWSFIDNFEWSHGYSRRFGIVYHDYKTLERIPKDSYYWFRDLLTGYGTLDPWTD</sequence>
<evidence type="ECO:0000256" key="7">
    <source>
        <dbReference type="ARBA" id="ARBA00023295"/>
    </source>
</evidence>
<dbReference type="SUPFAM" id="SSF51445">
    <property type="entry name" value="(Trans)glycosidases"/>
    <property type="match status" value="1"/>
</dbReference>
<dbReference type="eggNOG" id="COG2723">
    <property type="taxonomic scope" value="Bacteria"/>
</dbReference>
<dbReference type="InterPro" id="IPR001360">
    <property type="entry name" value="Glyco_hydro_1"/>
</dbReference>
<dbReference type="FunFam" id="3.20.20.80:FF:000004">
    <property type="entry name" value="Beta-glucosidase 6-phospho-beta-glucosidase"/>
    <property type="match status" value="1"/>
</dbReference>
<feature type="binding site" evidence="10">
    <location>
        <position position="117"/>
    </location>
    <ligand>
        <name>substrate</name>
    </ligand>
</feature>
<evidence type="ECO:0000256" key="1">
    <source>
        <dbReference type="ARBA" id="ARBA00000448"/>
    </source>
</evidence>
<comment type="caution">
    <text evidence="12">The sequence shown here is derived from an EMBL/GenBank/DDBJ whole genome shotgun (WGS) entry which is preliminary data.</text>
</comment>
<dbReference type="InterPro" id="IPR017736">
    <property type="entry name" value="Glyco_hydro_1_beta-glucosidase"/>
</dbReference>
<comment type="catalytic activity">
    <reaction evidence="1 11">
        <text>Hydrolysis of terminal, non-reducing beta-D-glucosyl residues with release of beta-D-glucose.</text>
        <dbReference type="EC" id="3.2.1.21"/>
    </reaction>
</comment>
<comment type="similarity">
    <text evidence="2 11">Belongs to the glycosyl hydrolase 1 family.</text>
</comment>
<evidence type="ECO:0000256" key="11">
    <source>
        <dbReference type="RuleBase" id="RU361175"/>
    </source>
</evidence>
<protein>
    <recommendedName>
        <fullName evidence="3 11">Beta-glucosidase</fullName>
        <ecNumber evidence="3 11">3.2.1.21</ecNumber>
    </recommendedName>
</protein>
<keyword evidence="6" id="KW-0119">Carbohydrate metabolism</keyword>
<feature type="active site" description="Proton donor" evidence="9">
    <location>
        <position position="162"/>
    </location>
</feature>
<dbReference type="Gene3D" id="3.20.20.80">
    <property type="entry name" value="Glycosidases"/>
    <property type="match status" value="1"/>
</dbReference>
<evidence type="ECO:0000256" key="3">
    <source>
        <dbReference type="ARBA" id="ARBA00012744"/>
    </source>
</evidence>
<feature type="active site" description="Nucleophile" evidence="9">
    <location>
        <position position="349"/>
    </location>
</feature>
<evidence type="ECO:0000256" key="6">
    <source>
        <dbReference type="ARBA" id="ARBA00023277"/>
    </source>
</evidence>
<feature type="binding site" evidence="10">
    <location>
        <position position="290"/>
    </location>
    <ligand>
        <name>substrate</name>
    </ligand>
</feature>
<feature type="binding site" evidence="10">
    <location>
        <position position="16"/>
    </location>
    <ligand>
        <name>substrate</name>
    </ligand>
</feature>
<organism evidence="12 13">
    <name type="scientific">Spirochaeta lutea</name>
    <dbReference type="NCBI Taxonomy" id="1480694"/>
    <lineage>
        <taxon>Bacteria</taxon>
        <taxon>Pseudomonadati</taxon>
        <taxon>Spirochaetota</taxon>
        <taxon>Spirochaetia</taxon>
        <taxon>Spirochaetales</taxon>
        <taxon>Spirochaetaceae</taxon>
        <taxon>Spirochaeta</taxon>
    </lineage>
</organism>
<dbReference type="OrthoDB" id="9765195at2"/>
<evidence type="ECO:0000256" key="10">
    <source>
        <dbReference type="PIRSR" id="PIRSR617736-2"/>
    </source>
</evidence>
<dbReference type="PRINTS" id="PR00131">
    <property type="entry name" value="GLHYDRLASE1"/>
</dbReference>
<dbReference type="InterPro" id="IPR033132">
    <property type="entry name" value="GH_1_N_CS"/>
</dbReference>
<name>A0A098QUS4_9SPIO</name>
<keyword evidence="7 11" id="KW-0326">Glycosidase</keyword>
<evidence type="ECO:0000256" key="9">
    <source>
        <dbReference type="PIRSR" id="PIRSR617736-1"/>
    </source>
</evidence>
<dbReference type="GO" id="GO:0008422">
    <property type="term" value="F:beta-glucosidase activity"/>
    <property type="evidence" value="ECO:0007669"/>
    <property type="project" value="UniProtKB-EC"/>
</dbReference>
<evidence type="ECO:0000256" key="8">
    <source>
        <dbReference type="ARBA" id="ARBA00023326"/>
    </source>
</evidence>
<feature type="binding site" evidence="10">
    <location>
        <begin position="414"/>
        <end position="415"/>
    </location>
    <ligand>
        <name>substrate</name>
    </ligand>
</feature>
<evidence type="ECO:0000256" key="4">
    <source>
        <dbReference type="ARBA" id="ARBA00022801"/>
    </source>
</evidence>
<dbReference type="EMBL" id="JNUP01000066">
    <property type="protein sequence ID" value="KGE71459.1"/>
    <property type="molecule type" value="Genomic_DNA"/>
</dbReference>
<evidence type="ECO:0000313" key="13">
    <source>
        <dbReference type="Proteomes" id="UP000029692"/>
    </source>
</evidence>
<evidence type="ECO:0000313" key="12">
    <source>
        <dbReference type="EMBL" id="KGE71459.1"/>
    </source>
</evidence>
<dbReference type="EC" id="3.2.1.21" evidence="3 11"/>
<proteinExistence type="inferred from homology"/>
<dbReference type="GO" id="GO:0005829">
    <property type="term" value="C:cytosol"/>
    <property type="evidence" value="ECO:0007669"/>
    <property type="project" value="TreeGrafter"/>
</dbReference>
<dbReference type="NCBIfam" id="TIGR03356">
    <property type="entry name" value="BGL"/>
    <property type="match status" value="1"/>
</dbReference>